<dbReference type="Proteomes" id="UP000004136">
    <property type="component" value="Unassembled WGS sequence"/>
</dbReference>
<dbReference type="Pfam" id="PF12730">
    <property type="entry name" value="ABC2_membrane_4"/>
    <property type="match status" value="1"/>
</dbReference>
<protein>
    <recommendedName>
        <fullName evidence="4">ABC transporter permease</fullName>
    </recommendedName>
</protein>
<sequence length="273" mass="29996">MSNLIKADLFKLTRNKTFWVLIMIITAIALGLTLCMFMASKGILNLNLDGGFSMAQTEAEQSNGQNFKTSGLETFIMTMAGEFSIIILLISVLAGFFISQEYSTGVIKNIVAGGNSRGKIFCSKLIVYSIGVVIISLVYPIITTISTTLMFGFGELPSTSPFIYILRSSFLTIINFIAIGSIIMLFAIIVEESGKTIGISIGFIIFINVFFGLGQNIEVIKVIYEYSVFYQILEASNPIMTNIEVIKSLLIGVVTFIIVTYFGVFVFGKKDIK</sequence>
<dbReference type="OrthoDB" id="1641057at2"/>
<organism evidence="2 3">
    <name type="scientific">Bacillus cereus HuA2-1</name>
    <dbReference type="NCBI Taxonomy" id="1053201"/>
    <lineage>
        <taxon>Bacteria</taxon>
        <taxon>Bacillati</taxon>
        <taxon>Bacillota</taxon>
        <taxon>Bacilli</taxon>
        <taxon>Bacillales</taxon>
        <taxon>Bacillaceae</taxon>
        <taxon>Bacillus</taxon>
        <taxon>Bacillus cereus group</taxon>
    </lineage>
</organism>
<dbReference type="PATRIC" id="fig|1053201.3.peg.1350"/>
<feature type="transmembrane region" description="Helical" evidence="1">
    <location>
        <begin position="162"/>
        <end position="190"/>
    </location>
</feature>
<accession>J8YXM9</accession>
<evidence type="ECO:0000313" key="2">
    <source>
        <dbReference type="EMBL" id="EJV87823.1"/>
    </source>
</evidence>
<gene>
    <name evidence="2" type="ORF">IG3_01310</name>
</gene>
<dbReference type="RefSeq" id="WP_002135695.1">
    <property type="nucleotide sequence ID" value="NZ_JH804672.1"/>
</dbReference>
<keyword evidence="1" id="KW-0472">Membrane</keyword>
<reference evidence="2 3" key="1">
    <citation type="submission" date="2012-04" db="EMBL/GenBank/DDBJ databases">
        <title>The Genome Sequence of Bacillus cereus HuA2-1.</title>
        <authorList>
            <consortium name="The Broad Institute Genome Sequencing Platform"/>
            <consortium name="The Broad Institute Genome Sequencing Center for Infectious Disease"/>
            <person name="Feldgarden M."/>
            <person name="Van der Auwera G.A."/>
            <person name="Mahillon J."/>
            <person name="Duprez V."/>
            <person name="Timmery S."/>
            <person name="Mattelet C."/>
            <person name="Dierick K."/>
            <person name="Sun M."/>
            <person name="Yu Z."/>
            <person name="Zhu L."/>
            <person name="Hu X."/>
            <person name="Shank E.B."/>
            <person name="Swiecicka I."/>
            <person name="Hansen B.M."/>
            <person name="Andrup L."/>
            <person name="Young S.K."/>
            <person name="Zeng Q."/>
            <person name="Gargeya S."/>
            <person name="Fitzgerald M."/>
            <person name="Haas B."/>
            <person name="Abouelleil A."/>
            <person name="Alvarado L."/>
            <person name="Arachchi H.M."/>
            <person name="Berlin A."/>
            <person name="Chapman S.B."/>
            <person name="Goldberg J."/>
            <person name="Griggs A."/>
            <person name="Gujja S."/>
            <person name="Hansen M."/>
            <person name="Howarth C."/>
            <person name="Imamovic A."/>
            <person name="Larimer J."/>
            <person name="McCowen C."/>
            <person name="Montmayeur A."/>
            <person name="Murphy C."/>
            <person name="Neiman D."/>
            <person name="Pearson M."/>
            <person name="Priest M."/>
            <person name="Roberts A."/>
            <person name="Saif S."/>
            <person name="Shea T."/>
            <person name="Sisk P."/>
            <person name="Sykes S."/>
            <person name="Wortman J."/>
            <person name="Nusbaum C."/>
            <person name="Birren B."/>
        </authorList>
    </citation>
    <scope>NUCLEOTIDE SEQUENCE [LARGE SCALE GENOMIC DNA]</scope>
    <source>
        <strain evidence="2 3">HuA2-1</strain>
    </source>
</reference>
<dbReference type="PANTHER" id="PTHR37305">
    <property type="entry name" value="INTEGRAL MEMBRANE PROTEIN-RELATED"/>
    <property type="match status" value="1"/>
</dbReference>
<feature type="transmembrane region" description="Helical" evidence="1">
    <location>
        <begin position="18"/>
        <end position="39"/>
    </location>
</feature>
<evidence type="ECO:0000256" key="1">
    <source>
        <dbReference type="SAM" id="Phobius"/>
    </source>
</evidence>
<evidence type="ECO:0008006" key="4">
    <source>
        <dbReference type="Google" id="ProtNLM"/>
    </source>
</evidence>
<keyword evidence="1" id="KW-1133">Transmembrane helix</keyword>
<dbReference type="EMBL" id="AHDV01000007">
    <property type="protein sequence ID" value="EJV87823.1"/>
    <property type="molecule type" value="Genomic_DNA"/>
</dbReference>
<feature type="transmembrane region" description="Helical" evidence="1">
    <location>
        <begin position="75"/>
        <end position="98"/>
    </location>
</feature>
<name>J8YXM9_BACCE</name>
<dbReference type="AlphaFoldDB" id="J8YXM9"/>
<keyword evidence="1" id="KW-0812">Transmembrane</keyword>
<dbReference type="HOGENOM" id="CLU_082065_1_0_9"/>
<comment type="caution">
    <text evidence="2">The sequence shown here is derived from an EMBL/GenBank/DDBJ whole genome shotgun (WGS) entry which is preliminary data.</text>
</comment>
<dbReference type="PANTHER" id="PTHR37305:SF1">
    <property type="entry name" value="MEMBRANE PROTEIN"/>
    <property type="match status" value="1"/>
</dbReference>
<evidence type="ECO:0000313" key="3">
    <source>
        <dbReference type="Proteomes" id="UP000004136"/>
    </source>
</evidence>
<feature type="transmembrane region" description="Helical" evidence="1">
    <location>
        <begin position="245"/>
        <end position="267"/>
    </location>
</feature>
<proteinExistence type="predicted"/>
<feature type="transmembrane region" description="Helical" evidence="1">
    <location>
        <begin position="197"/>
        <end position="217"/>
    </location>
</feature>
<feature type="transmembrane region" description="Helical" evidence="1">
    <location>
        <begin position="125"/>
        <end position="142"/>
    </location>
</feature>